<dbReference type="Pfam" id="PF00226">
    <property type="entry name" value="DnaJ"/>
    <property type="match status" value="1"/>
</dbReference>
<evidence type="ECO:0000256" key="5">
    <source>
        <dbReference type="SAM" id="MobiDB-lite"/>
    </source>
</evidence>
<dbReference type="GO" id="GO:0032259">
    <property type="term" value="P:methylation"/>
    <property type="evidence" value="ECO:0007669"/>
    <property type="project" value="UniProtKB-KW"/>
</dbReference>
<dbReference type="GO" id="GO:1904262">
    <property type="term" value="P:negative regulation of TORC1 signaling"/>
    <property type="evidence" value="ECO:0007669"/>
    <property type="project" value="TreeGrafter"/>
</dbReference>
<dbReference type="InterPro" id="IPR001623">
    <property type="entry name" value="DnaJ_domain"/>
</dbReference>
<dbReference type="InterPro" id="IPR029063">
    <property type="entry name" value="SAM-dependent_MTases_sf"/>
</dbReference>
<feature type="binding site" evidence="4">
    <location>
        <position position="126"/>
    </location>
    <ligand>
        <name>S-adenosyl-L-methionine</name>
        <dbReference type="ChEBI" id="CHEBI:59789"/>
    </ligand>
</feature>
<dbReference type="CDD" id="cd06257">
    <property type="entry name" value="DnaJ"/>
    <property type="match status" value="1"/>
</dbReference>
<proteinExistence type="inferred from homology"/>
<dbReference type="STRING" id="77166.U4UQX3"/>
<keyword evidence="3 4" id="KW-0949">S-adenosyl-L-methionine</keyword>
<evidence type="ECO:0000313" key="7">
    <source>
        <dbReference type="EMBL" id="ERL92556.1"/>
    </source>
</evidence>
<comment type="similarity">
    <text evidence="4">Belongs to the BMT2 family.</text>
</comment>
<gene>
    <name evidence="7" type="ORF">D910_09869</name>
</gene>
<dbReference type="InterPro" id="IPR036869">
    <property type="entry name" value="J_dom_sf"/>
</dbReference>
<accession>U4UQX3</accession>
<dbReference type="HAMAP" id="MF_03044">
    <property type="entry name" value="BMT2"/>
    <property type="match status" value="1"/>
</dbReference>
<evidence type="ECO:0000256" key="3">
    <source>
        <dbReference type="ARBA" id="ARBA00022691"/>
    </source>
</evidence>
<dbReference type="OrthoDB" id="5954793at2759"/>
<dbReference type="AlphaFoldDB" id="U4UQX3"/>
<keyword evidence="1 4" id="KW-0489">Methyltransferase</keyword>
<evidence type="ECO:0000256" key="1">
    <source>
        <dbReference type="ARBA" id="ARBA00022603"/>
    </source>
</evidence>
<comment type="function">
    <text evidence="4">S-adenosyl-L-methionine-binding protein that acts as an inhibitor of mTORC1 signaling. Acts as a sensor of S-adenosyl-L-methionine to signal methionine sufficiency to mTORC1. Probably also acts as a S-adenosyl-L-methionine-dependent methyltransferase.</text>
</comment>
<evidence type="ECO:0000256" key="4">
    <source>
        <dbReference type="HAMAP-Rule" id="MF_03044"/>
    </source>
</evidence>
<dbReference type="GO" id="GO:0008168">
    <property type="term" value="F:methyltransferase activity"/>
    <property type="evidence" value="ECO:0007669"/>
    <property type="project" value="UniProtKB-UniRule"/>
</dbReference>
<sequence>MAASTQHNLANIIKTIHKKLREDSKSMGAEQAWDRHLKDQETLDEYSATMQELALSHWDKNSLSDQKVVSRIVWTFTACQDYFENIDKFRRKELDIAKNNCQDKEAIPTTSSGAEKAPKYRLLDVGSCYNPFKIFEIFEVVPLDIAPASSEVLHCDFTNVKVGDNSVITGNRVKQLEKEWFDIVVLSLLLEYLPSPEQRLKCCITAYNLLKPEGVLVIVTPDSNHVGSNAKIFKSWQYVLARQGFVRVKYEKLPYLHCMLFRKAQLKVVAERWATVHESKNFYKQIFIPQDFTEAKTVKSTNHYESLGLGKTATQADVKSAYYELSKIYHPDRNQGTTADQRDNHSQKFRDITEAYEVLGNVKTRRMYDKGYLSQRPKESTAQRTPDDPLHNFYKSRESRKRTPNVDGRQPIYNFDEWSRNHYGDSMRKAQEMKQRKAFYDKRADDESSAREFEVRFYGFLLCVFVCMLLREFYQAVMSLKPKKTYAPSDN</sequence>
<reference evidence="7 8" key="1">
    <citation type="journal article" date="2013" name="Genome Biol.">
        <title>Draft genome of the mountain pine beetle, Dendroctonus ponderosae Hopkins, a major forest pest.</title>
        <authorList>
            <person name="Keeling C.I."/>
            <person name="Yuen M.M."/>
            <person name="Liao N.Y."/>
            <person name="Docking T.R."/>
            <person name="Chan S.K."/>
            <person name="Taylor G.A."/>
            <person name="Palmquist D.L."/>
            <person name="Jackman S.D."/>
            <person name="Nguyen A."/>
            <person name="Li M."/>
            <person name="Henderson H."/>
            <person name="Janes J.K."/>
            <person name="Zhao Y."/>
            <person name="Pandoh P."/>
            <person name="Moore R."/>
            <person name="Sperling F.A."/>
            <person name="Huber D.P."/>
            <person name="Birol I."/>
            <person name="Jones S.J."/>
            <person name="Bohlmann J."/>
        </authorList>
    </citation>
    <scope>NUCLEOTIDE SEQUENCE</scope>
</reference>
<dbReference type="PROSITE" id="PS50076">
    <property type="entry name" value="DNAJ_2"/>
    <property type="match status" value="1"/>
</dbReference>
<dbReference type="Gene3D" id="1.10.287.110">
    <property type="entry name" value="DnaJ domain"/>
    <property type="match status" value="1"/>
</dbReference>
<dbReference type="InterPro" id="IPR021867">
    <property type="entry name" value="Bmt2/SAMTOR"/>
</dbReference>
<keyword evidence="2 4" id="KW-0808">Transferase</keyword>
<name>U4UQX3_DENPD</name>
<dbReference type="EC" id="2.1.1.-" evidence="4"/>
<organism evidence="7 8">
    <name type="scientific">Dendroctonus ponderosae</name>
    <name type="common">Mountain pine beetle</name>
    <dbReference type="NCBI Taxonomy" id="77166"/>
    <lineage>
        <taxon>Eukaryota</taxon>
        <taxon>Metazoa</taxon>
        <taxon>Ecdysozoa</taxon>
        <taxon>Arthropoda</taxon>
        <taxon>Hexapoda</taxon>
        <taxon>Insecta</taxon>
        <taxon>Pterygota</taxon>
        <taxon>Neoptera</taxon>
        <taxon>Endopterygota</taxon>
        <taxon>Coleoptera</taxon>
        <taxon>Polyphaga</taxon>
        <taxon>Cucujiformia</taxon>
        <taxon>Curculionidae</taxon>
        <taxon>Scolytinae</taxon>
        <taxon>Dendroctonus</taxon>
    </lineage>
</organism>
<dbReference type="Gene3D" id="3.40.50.150">
    <property type="entry name" value="Vaccinia Virus protein VP39"/>
    <property type="match status" value="1"/>
</dbReference>
<dbReference type="InterPro" id="IPR018253">
    <property type="entry name" value="DnaJ_domain_CS"/>
</dbReference>
<dbReference type="SUPFAM" id="SSF46565">
    <property type="entry name" value="Chaperone J-domain"/>
    <property type="match status" value="1"/>
</dbReference>
<feature type="compositionally biased region" description="Basic and acidic residues" evidence="5">
    <location>
        <begin position="376"/>
        <end position="390"/>
    </location>
</feature>
<feature type="binding site" evidence="4">
    <location>
        <position position="144"/>
    </location>
    <ligand>
        <name>S-adenosyl-L-methionine</name>
        <dbReference type="ChEBI" id="CHEBI:59789"/>
    </ligand>
</feature>
<dbReference type="PRINTS" id="PR00625">
    <property type="entry name" value="JDOMAIN"/>
</dbReference>
<dbReference type="EMBL" id="KB632330">
    <property type="protein sequence ID" value="ERL92556.1"/>
    <property type="molecule type" value="Genomic_DNA"/>
</dbReference>
<dbReference type="SUPFAM" id="SSF53335">
    <property type="entry name" value="S-adenosyl-L-methionine-dependent methyltransferases"/>
    <property type="match status" value="1"/>
</dbReference>
<protein>
    <recommendedName>
        <fullName evidence="4">S-adenosylmethionine sensor upstream of mTORC1</fullName>
    </recommendedName>
    <alternativeName>
        <fullName evidence="4">Probable methyltransferase BMT2 homolog</fullName>
        <ecNumber evidence="4">2.1.1.-</ecNumber>
    </alternativeName>
</protein>
<feature type="domain" description="J" evidence="6">
    <location>
        <begin position="302"/>
        <end position="372"/>
    </location>
</feature>
<evidence type="ECO:0000313" key="8">
    <source>
        <dbReference type="Proteomes" id="UP000030742"/>
    </source>
</evidence>
<dbReference type="PANTHER" id="PTHR21008:SF0">
    <property type="entry name" value="S-ADENOSYLMETHIONINE SENSOR UPSTREAM OF MTORC1"/>
    <property type="match status" value="1"/>
</dbReference>
<dbReference type="PROSITE" id="PS00636">
    <property type="entry name" value="DNAJ_1"/>
    <property type="match status" value="1"/>
</dbReference>
<evidence type="ECO:0000259" key="6">
    <source>
        <dbReference type="PROSITE" id="PS50076"/>
    </source>
</evidence>
<evidence type="ECO:0000256" key="2">
    <source>
        <dbReference type="ARBA" id="ARBA00022679"/>
    </source>
</evidence>
<feature type="region of interest" description="Disordered" evidence="5">
    <location>
        <begin position="371"/>
        <end position="408"/>
    </location>
</feature>
<dbReference type="PANTHER" id="PTHR21008">
    <property type="entry name" value="S-ADENOSYLMETHIONINE SENSOR UPSTREAM OF MTORC1-RELATED"/>
    <property type="match status" value="1"/>
</dbReference>
<dbReference type="Proteomes" id="UP000030742">
    <property type="component" value="Unassembled WGS sequence"/>
</dbReference>
<dbReference type="SMART" id="SM00271">
    <property type="entry name" value="DnaJ"/>
    <property type="match status" value="1"/>
</dbReference>
<dbReference type="Pfam" id="PF11968">
    <property type="entry name" value="Bmt2"/>
    <property type="match status" value="1"/>
</dbReference>